<dbReference type="Proteomes" id="UP000683360">
    <property type="component" value="Unassembled WGS sequence"/>
</dbReference>
<dbReference type="PANTHER" id="PTHR23248:SF9">
    <property type="entry name" value="PHOSPHOLIPID SCRAMBLASE"/>
    <property type="match status" value="1"/>
</dbReference>
<gene>
    <name evidence="4" type="ORF">MEDL_16311</name>
</gene>
<keyword evidence="2" id="KW-0449">Lipoprotein</keyword>
<feature type="region of interest" description="Disordered" evidence="3">
    <location>
        <begin position="1"/>
        <end position="23"/>
    </location>
</feature>
<comment type="caution">
    <text evidence="4">The sequence shown here is derived from an EMBL/GenBank/DDBJ whole genome shotgun (WGS) entry which is preliminary data.</text>
</comment>
<evidence type="ECO:0000313" key="4">
    <source>
        <dbReference type="EMBL" id="CAG2201700.1"/>
    </source>
</evidence>
<keyword evidence="2" id="KW-0564">Palmitate</keyword>
<organism evidence="4 5">
    <name type="scientific">Mytilus edulis</name>
    <name type="common">Blue mussel</name>
    <dbReference type="NCBI Taxonomy" id="6550"/>
    <lineage>
        <taxon>Eukaryota</taxon>
        <taxon>Metazoa</taxon>
        <taxon>Spiralia</taxon>
        <taxon>Lophotrochozoa</taxon>
        <taxon>Mollusca</taxon>
        <taxon>Bivalvia</taxon>
        <taxon>Autobranchia</taxon>
        <taxon>Pteriomorphia</taxon>
        <taxon>Mytilida</taxon>
        <taxon>Mytiloidea</taxon>
        <taxon>Mytilidae</taxon>
        <taxon>Mytilinae</taxon>
        <taxon>Mytilus</taxon>
    </lineage>
</organism>
<dbReference type="OrthoDB" id="191150at2759"/>
<protein>
    <recommendedName>
        <fullName evidence="2">Phospholipid scramblase</fullName>
    </recommendedName>
</protein>
<dbReference type="GO" id="GO:0005886">
    <property type="term" value="C:plasma membrane"/>
    <property type="evidence" value="ECO:0007669"/>
    <property type="project" value="TreeGrafter"/>
</dbReference>
<evidence type="ECO:0000256" key="2">
    <source>
        <dbReference type="RuleBase" id="RU363116"/>
    </source>
</evidence>
<evidence type="ECO:0000256" key="1">
    <source>
        <dbReference type="ARBA" id="ARBA00005350"/>
    </source>
</evidence>
<dbReference type="EMBL" id="CAJPWZ010000863">
    <property type="protein sequence ID" value="CAG2201700.1"/>
    <property type="molecule type" value="Genomic_DNA"/>
</dbReference>
<dbReference type="Pfam" id="PF03803">
    <property type="entry name" value="Scramblase"/>
    <property type="match status" value="1"/>
</dbReference>
<evidence type="ECO:0000256" key="3">
    <source>
        <dbReference type="SAM" id="MobiDB-lite"/>
    </source>
</evidence>
<keyword evidence="5" id="KW-1185">Reference proteome</keyword>
<dbReference type="AlphaFoldDB" id="A0A8S3R1B9"/>
<name>A0A8S3R1B9_MYTED</name>
<reference evidence="4" key="1">
    <citation type="submission" date="2021-03" db="EMBL/GenBank/DDBJ databases">
        <authorList>
            <person name="Bekaert M."/>
        </authorList>
    </citation>
    <scope>NUCLEOTIDE SEQUENCE</scope>
</reference>
<comment type="cofactor">
    <cofactor evidence="2">
        <name>Ca(2+)</name>
        <dbReference type="ChEBI" id="CHEBI:29108"/>
    </cofactor>
</comment>
<proteinExistence type="inferred from homology"/>
<sequence length="227" mass="26383">MTAVTKQPGDEKQLPQLPPITELPPGLKELQNITEIKIHQHLDSTEVFCCWQRPARYSLYDGTKEEEHFFICTRSFRMLYQQEVLRLQRPLRCPCGVCWWWCCCIQELNIESPPGTHIATISEDRSFCCCPGYYITSEDDRILFRISFSCFLCKLCASVSIQITERGEPVAEITKNCSGNCKDFCGTENEYTIKFLKDLHVQDKIIILGSSFLIDYNFFERQQRTCC</sequence>
<dbReference type="PANTHER" id="PTHR23248">
    <property type="entry name" value="PHOSPHOLIPID SCRAMBLASE-RELATED"/>
    <property type="match status" value="1"/>
</dbReference>
<evidence type="ECO:0000313" key="5">
    <source>
        <dbReference type="Proteomes" id="UP000683360"/>
    </source>
</evidence>
<accession>A0A8S3R1B9</accession>
<comment type="similarity">
    <text evidence="1 2">Belongs to the phospholipid scramblase family.</text>
</comment>
<keyword evidence="2" id="KW-0106">Calcium</keyword>
<dbReference type="GO" id="GO:0017128">
    <property type="term" value="F:phospholipid scramblase activity"/>
    <property type="evidence" value="ECO:0007669"/>
    <property type="project" value="InterPro"/>
</dbReference>
<comment type="function">
    <text evidence="2">May mediate accelerated ATP-independent bidirectional transbilayer migration of phospholipids upon binding calcium ions that results in a loss of phospholipid asymmetry in the plasma membrane.</text>
</comment>
<dbReference type="InterPro" id="IPR005552">
    <property type="entry name" value="Scramblase"/>
</dbReference>